<dbReference type="EMBL" id="UPPP01000085">
    <property type="protein sequence ID" value="VBB08240.1"/>
    <property type="molecule type" value="Genomic_DNA"/>
</dbReference>
<reference evidence="1 2" key="1">
    <citation type="submission" date="2018-06" db="EMBL/GenBank/DDBJ databases">
        <authorList>
            <person name="Strepis N."/>
        </authorList>
    </citation>
    <scope>NUCLEOTIDE SEQUENCE [LARGE SCALE GENOMIC DNA]</scope>
    <source>
        <strain evidence="1">LUCI</strain>
    </source>
</reference>
<accession>A0A498RBB7</accession>
<dbReference type="CDD" id="cd07067">
    <property type="entry name" value="HP_PGM_like"/>
    <property type="match status" value="1"/>
</dbReference>
<dbReference type="InterPro" id="IPR013078">
    <property type="entry name" value="His_Pase_superF_clade-1"/>
</dbReference>
<dbReference type="InterPro" id="IPR029033">
    <property type="entry name" value="His_PPase_superfam"/>
</dbReference>
<keyword evidence="2" id="KW-1185">Reference proteome</keyword>
<sequence>MEFILVRHGEAEELSGDMTDEMRNLTGKGRKTSKQIAKGLTRFIAAKTKVQLWSSSLPRCLQTAEIMADVLGAKIKFANGLTSSDYGSVTDLITQNIGEDCLIIVGQKFFLEEYTKHLTGIALHYKKCAAAGIRIDAGQPLHAELQWFMQPRCLKRIR</sequence>
<dbReference type="Proteomes" id="UP000277811">
    <property type="component" value="Unassembled WGS sequence"/>
</dbReference>
<evidence type="ECO:0008006" key="3">
    <source>
        <dbReference type="Google" id="ProtNLM"/>
    </source>
</evidence>
<protein>
    <recommendedName>
        <fullName evidence="3">Phosphoglycerate/bisphosphoglycerate mutase active site</fullName>
    </recommendedName>
</protein>
<dbReference type="RefSeq" id="WP_165866041.1">
    <property type="nucleotide sequence ID" value="NZ_UPPP01000085.1"/>
</dbReference>
<dbReference type="AlphaFoldDB" id="A0A498RBB7"/>
<dbReference type="Pfam" id="PF00300">
    <property type="entry name" value="His_Phos_1"/>
    <property type="match status" value="1"/>
</dbReference>
<organism evidence="1 2">
    <name type="scientific">Lucifera butyrica</name>
    <dbReference type="NCBI Taxonomy" id="1351585"/>
    <lineage>
        <taxon>Bacteria</taxon>
        <taxon>Bacillati</taxon>
        <taxon>Bacillota</taxon>
        <taxon>Negativicutes</taxon>
        <taxon>Veillonellales</taxon>
        <taxon>Veillonellaceae</taxon>
        <taxon>Lucifera</taxon>
    </lineage>
</organism>
<evidence type="ECO:0000313" key="2">
    <source>
        <dbReference type="Proteomes" id="UP000277811"/>
    </source>
</evidence>
<dbReference type="Gene3D" id="3.40.50.1240">
    <property type="entry name" value="Phosphoglycerate mutase-like"/>
    <property type="match status" value="1"/>
</dbReference>
<dbReference type="SUPFAM" id="SSF53254">
    <property type="entry name" value="Phosphoglycerate mutase-like"/>
    <property type="match status" value="1"/>
</dbReference>
<name>A0A498RBB7_9FIRM</name>
<proteinExistence type="predicted"/>
<gene>
    <name evidence="1" type="ORF">LUCI_3509</name>
</gene>
<evidence type="ECO:0000313" key="1">
    <source>
        <dbReference type="EMBL" id="VBB08240.1"/>
    </source>
</evidence>